<dbReference type="Proteomes" id="UP000313066">
    <property type="component" value="Unassembled WGS sequence"/>
</dbReference>
<dbReference type="Pfam" id="PF07070">
    <property type="entry name" value="Spo0M"/>
    <property type="match status" value="1"/>
</dbReference>
<dbReference type="EMBL" id="VDMA02000004">
    <property type="protein sequence ID" value="KAB8186185.1"/>
    <property type="molecule type" value="Genomic_DNA"/>
</dbReference>
<sequence length="336" mass="35615">MLGALGVGAPSVDTVLTTPRVRPGGLLTGEVRLSGGDFDAEIEDITLGLVAAVEIEHGDGESAGLGEFSRARVSGPFILRQGENRSIPFQIPVPWETPISEIDGQRLTGMALGVRTEVAIAKAVDKGDLDPIAVEPLPSQFRVLEAFLQLGFAFKSADLEAGHLYGVRQELPFYQEIEFYPPPRHAGVVGEVELTFVADPAGLEVILEADKRAGRYSGDAVGRFRVGHEDAARMDWPGEIDRWLTGLAQHGAHHGAPYGDHHHGGYEHGYGHGPGYGHGGHYEDHHPHGHHEDHGGPGWGAVAAAGAAGVVGGLVAGEIVEEIFEDDEDEGGGGDW</sequence>
<feature type="region of interest" description="Disordered" evidence="1">
    <location>
        <begin position="255"/>
        <end position="301"/>
    </location>
</feature>
<comment type="caution">
    <text evidence="2">The sequence shown here is derived from an EMBL/GenBank/DDBJ whole genome shotgun (WGS) entry which is preliminary data.</text>
</comment>
<evidence type="ECO:0000256" key="1">
    <source>
        <dbReference type="SAM" id="MobiDB-lite"/>
    </source>
</evidence>
<evidence type="ECO:0000313" key="2">
    <source>
        <dbReference type="EMBL" id="KAB8186185.1"/>
    </source>
</evidence>
<gene>
    <name evidence="2" type="ORF">FH610_009320</name>
</gene>
<accession>A0A5N6C079</accession>
<feature type="compositionally biased region" description="Basic and acidic residues" evidence="1">
    <location>
        <begin position="280"/>
        <end position="295"/>
    </location>
</feature>
<proteinExistence type="predicted"/>
<dbReference type="PANTHER" id="PTHR40053:SF1">
    <property type="entry name" value="SPORULATION-CONTROL PROTEIN SPO0M"/>
    <property type="match status" value="1"/>
</dbReference>
<organism evidence="2 3">
    <name type="scientific">Microbispora catharanthi</name>
    <dbReference type="NCBI Taxonomy" id="1712871"/>
    <lineage>
        <taxon>Bacteria</taxon>
        <taxon>Bacillati</taxon>
        <taxon>Actinomycetota</taxon>
        <taxon>Actinomycetes</taxon>
        <taxon>Streptosporangiales</taxon>
        <taxon>Streptosporangiaceae</taxon>
        <taxon>Microbispora</taxon>
    </lineage>
</organism>
<keyword evidence="3" id="KW-1185">Reference proteome</keyword>
<name>A0A5N6C079_9ACTN</name>
<dbReference type="PANTHER" id="PTHR40053">
    <property type="entry name" value="SPORULATION-CONTROL PROTEIN SPO0M"/>
    <property type="match status" value="1"/>
</dbReference>
<feature type="compositionally biased region" description="Basic and acidic residues" evidence="1">
    <location>
        <begin position="259"/>
        <end position="270"/>
    </location>
</feature>
<reference evidence="2 3" key="1">
    <citation type="submission" date="2019-10" db="EMBL/GenBank/DDBJ databases">
        <title>Nonomuraea sp. nov., isolated from Phyllanthus amarus.</title>
        <authorList>
            <person name="Klykleung N."/>
            <person name="Tanasupawat S."/>
        </authorList>
    </citation>
    <scope>NUCLEOTIDE SEQUENCE [LARGE SCALE GENOMIC DNA]</scope>
    <source>
        <strain evidence="2 3">CR1-09</strain>
    </source>
</reference>
<dbReference type="InterPro" id="IPR009776">
    <property type="entry name" value="Spore_0_M"/>
</dbReference>
<protein>
    <submittedName>
        <fullName evidence="2">Sporulation protein</fullName>
    </submittedName>
</protein>
<evidence type="ECO:0000313" key="3">
    <source>
        <dbReference type="Proteomes" id="UP000313066"/>
    </source>
</evidence>
<dbReference type="AlphaFoldDB" id="A0A5N6C079"/>